<dbReference type="Proteomes" id="UP000421791">
    <property type="component" value="Unassembled WGS sequence"/>
</dbReference>
<sequence>MKELPSEEEEIPFRIKTYKKKELACMYNPNITPRCAIRIFTKWIKINKELLRLLTATGYHPRTRTFTPRQVQIITSILDIP</sequence>
<dbReference type="RefSeq" id="WP_004299385.1">
    <property type="nucleotide sequence ID" value="NZ_CABIXA010000002.1"/>
</dbReference>
<dbReference type="EMBL" id="CYZH01000002">
    <property type="protein sequence ID" value="CUN55186.1"/>
    <property type="molecule type" value="Genomic_DNA"/>
</dbReference>
<accession>A0A173XW16</accession>
<organism evidence="1 4">
    <name type="scientific">Bacteroides finegoldii</name>
    <dbReference type="NCBI Taxonomy" id="338188"/>
    <lineage>
        <taxon>Bacteria</taxon>
        <taxon>Pseudomonadati</taxon>
        <taxon>Bacteroidota</taxon>
        <taxon>Bacteroidia</taxon>
        <taxon>Bacteroidales</taxon>
        <taxon>Bacteroidaceae</taxon>
        <taxon>Bacteroides</taxon>
    </lineage>
</organism>
<evidence type="ECO:0000313" key="6">
    <source>
        <dbReference type="Proteomes" id="UP000440198"/>
    </source>
</evidence>
<dbReference type="Proteomes" id="UP000095517">
    <property type="component" value="Unassembled WGS sequence"/>
</dbReference>
<evidence type="ECO:0000313" key="1">
    <source>
        <dbReference type="EMBL" id="CUN55186.1"/>
    </source>
</evidence>
<keyword evidence="6" id="KW-1185">Reference proteome</keyword>
<gene>
    <name evidence="1" type="ORF">ERS852397_00424</name>
    <name evidence="3" type="ORF">F2Z09_00515</name>
    <name evidence="2" type="ORF">F2Z22_00885</name>
</gene>
<evidence type="ECO:0000313" key="4">
    <source>
        <dbReference type="Proteomes" id="UP000095517"/>
    </source>
</evidence>
<dbReference type="EMBL" id="VWAK01000001">
    <property type="protein sequence ID" value="KAA5233207.1"/>
    <property type="molecule type" value="Genomic_DNA"/>
</dbReference>
<dbReference type="AlphaFoldDB" id="A0A173XW16"/>
<dbReference type="EMBL" id="VWAG01000001">
    <property type="protein sequence ID" value="KAA5260237.1"/>
    <property type="molecule type" value="Genomic_DNA"/>
</dbReference>
<name>A0A173XW16_9BACE</name>
<dbReference type="InterPro" id="IPR025342">
    <property type="entry name" value="DUF4248"/>
</dbReference>
<dbReference type="GeneID" id="92988869"/>
<evidence type="ECO:0000313" key="3">
    <source>
        <dbReference type="EMBL" id="KAA5260237.1"/>
    </source>
</evidence>
<reference evidence="5 6" key="2">
    <citation type="journal article" date="2019" name="Nat. Med.">
        <title>A library of human gut bacterial isolates paired with longitudinal multiomics data enables mechanistic microbiome research.</title>
        <authorList>
            <person name="Poyet M."/>
            <person name="Groussin M."/>
            <person name="Gibbons S.M."/>
            <person name="Avila-Pacheco J."/>
            <person name="Jiang X."/>
            <person name="Kearney S.M."/>
            <person name="Perrotta A.R."/>
            <person name="Berdy B."/>
            <person name="Zhao S."/>
            <person name="Lieberman T.D."/>
            <person name="Swanson P.K."/>
            <person name="Smith M."/>
            <person name="Roesemann S."/>
            <person name="Alexander J.E."/>
            <person name="Rich S.A."/>
            <person name="Livny J."/>
            <person name="Vlamakis H."/>
            <person name="Clish C."/>
            <person name="Bullock K."/>
            <person name="Deik A."/>
            <person name="Scott J."/>
            <person name="Pierce K.A."/>
            <person name="Xavier R.J."/>
            <person name="Alm E.J."/>
        </authorList>
    </citation>
    <scope>NUCLEOTIDE SEQUENCE [LARGE SCALE GENOMIC DNA]</scope>
    <source>
        <strain evidence="3 6">BIOML-A2</strain>
        <strain evidence="2 5">BIOML-A6</strain>
    </source>
</reference>
<evidence type="ECO:0000313" key="5">
    <source>
        <dbReference type="Proteomes" id="UP000421791"/>
    </source>
</evidence>
<dbReference type="Proteomes" id="UP000440198">
    <property type="component" value="Unassembled WGS sequence"/>
</dbReference>
<protein>
    <submittedName>
        <fullName evidence="2">DUF4248 domain-containing protein</fullName>
    </submittedName>
</protein>
<proteinExistence type="predicted"/>
<reference evidence="1 4" key="1">
    <citation type="submission" date="2015-09" db="EMBL/GenBank/DDBJ databases">
        <authorList>
            <consortium name="Pathogen Informatics"/>
        </authorList>
    </citation>
    <scope>NUCLEOTIDE SEQUENCE [LARGE SCALE GENOMIC DNA]</scope>
    <source>
        <strain evidence="1 4">2789STDY5608840</strain>
    </source>
</reference>
<evidence type="ECO:0000313" key="2">
    <source>
        <dbReference type="EMBL" id="KAA5233207.1"/>
    </source>
</evidence>
<dbReference type="Pfam" id="PF14053">
    <property type="entry name" value="DUF4248"/>
    <property type="match status" value="1"/>
</dbReference>